<dbReference type="InterPro" id="IPR001628">
    <property type="entry name" value="Znf_hrmn_rcpt"/>
</dbReference>
<feature type="domain" description="Nuclear receptor" evidence="10">
    <location>
        <begin position="3"/>
        <end position="30"/>
    </location>
</feature>
<accession>A0AAV4J8N1</accession>
<evidence type="ECO:0000259" key="10">
    <source>
        <dbReference type="Pfam" id="PF00105"/>
    </source>
</evidence>
<keyword evidence="8" id="KW-0539">Nucleus</keyword>
<dbReference type="Pfam" id="PF00105">
    <property type="entry name" value="zf-C4"/>
    <property type="match status" value="1"/>
</dbReference>
<feature type="region of interest" description="Disordered" evidence="9">
    <location>
        <begin position="150"/>
        <end position="200"/>
    </location>
</feature>
<reference evidence="11 12" key="1">
    <citation type="journal article" date="2021" name="Elife">
        <title>Chloroplast acquisition without the gene transfer in kleptoplastic sea slugs, Plakobranchus ocellatus.</title>
        <authorList>
            <person name="Maeda T."/>
            <person name="Takahashi S."/>
            <person name="Yoshida T."/>
            <person name="Shimamura S."/>
            <person name="Takaki Y."/>
            <person name="Nagai Y."/>
            <person name="Toyoda A."/>
            <person name="Suzuki Y."/>
            <person name="Arimoto A."/>
            <person name="Ishii H."/>
            <person name="Satoh N."/>
            <person name="Nishiyama T."/>
            <person name="Hasebe M."/>
            <person name="Maruyama T."/>
            <person name="Minagawa J."/>
            <person name="Obokata J."/>
            <person name="Shigenobu S."/>
        </authorList>
    </citation>
    <scope>NUCLEOTIDE SEQUENCE [LARGE SCALE GENOMIC DNA]</scope>
</reference>
<keyword evidence="2" id="KW-0863">Zinc-finger</keyword>
<dbReference type="SUPFAM" id="SSF57716">
    <property type="entry name" value="Glucocorticoid receptor-like (DNA-binding domain)"/>
    <property type="match status" value="1"/>
</dbReference>
<keyword evidence="1" id="KW-0479">Metal-binding</keyword>
<sequence>MGNRNCVIDKNNRSCMYCRLKKCLKLGMSKKGIPPYRRRSKVKSSHKIFKGKEDGQVLTSEKSQHISSNHQVAGHESNPTSGVVYLTVPPSSGTGLPNPTSRVDNPTVLTSSRTGLPNATSRVDELSVLPSSRTGLPNPTSGVVYLTVPPSSRTGLPNPTSGVDNLSVLPSSRTGHESKPTSGVDDPTVLPSNKKKSRTS</sequence>
<evidence type="ECO:0000256" key="6">
    <source>
        <dbReference type="ARBA" id="ARBA00023163"/>
    </source>
</evidence>
<dbReference type="InterPro" id="IPR013088">
    <property type="entry name" value="Znf_NHR/GATA"/>
</dbReference>
<dbReference type="Proteomes" id="UP000762676">
    <property type="component" value="Unassembled WGS sequence"/>
</dbReference>
<keyword evidence="12" id="KW-1185">Reference proteome</keyword>
<evidence type="ECO:0000256" key="5">
    <source>
        <dbReference type="ARBA" id="ARBA00023125"/>
    </source>
</evidence>
<evidence type="ECO:0000256" key="3">
    <source>
        <dbReference type="ARBA" id="ARBA00022833"/>
    </source>
</evidence>
<name>A0AAV4J8N1_9GAST</name>
<evidence type="ECO:0000256" key="2">
    <source>
        <dbReference type="ARBA" id="ARBA00022771"/>
    </source>
</evidence>
<feature type="region of interest" description="Disordered" evidence="9">
    <location>
        <begin position="92"/>
        <end position="122"/>
    </location>
</feature>
<evidence type="ECO:0000256" key="8">
    <source>
        <dbReference type="ARBA" id="ARBA00023242"/>
    </source>
</evidence>
<keyword evidence="3" id="KW-0862">Zinc</keyword>
<proteinExistence type="predicted"/>
<dbReference type="GO" id="GO:0003700">
    <property type="term" value="F:DNA-binding transcription factor activity"/>
    <property type="evidence" value="ECO:0007669"/>
    <property type="project" value="InterPro"/>
</dbReference>
<feature type="compositionally biased region" description="Polar residues" evidence="9">
    <location>
        <begin position="92"/>
        <end position="121"/>
    </location>
</feature>
<dbReference type="EMBL" id="BMAT01006640">
    <property type="protein sequence ID" value="GFS16956.1"/>
    <property type="molecule type" value="Genomic_DNA"/>
</dbReference>
<keyword evidence="6" id="KW-0804">Transcription</keyword>
<dbReference type="Gene3D" id="3.30.50.10">
    <property type="entry name" value="Erythroid Transcription Factor GATA-1, subunit A"/>
    <property type="match status" value="1"/>
</dbReference>
<evidence type="ECO:0000256" key="4">
    <source>
        <dbReference type="ARBA" id="ARBA00023015"/>
    </source>
</evidence>
<evidence type="ECO:0000256" key="9">
    <source>
        <dbReference type="SAM" id="MobiDB-lite"/>
    </source>
</evidence>
<dbReference type="GO" id="GO:0008270">
    <property type="term" value="F:zinc ion binding"/>
    <property type="evidence" value="ECO:0007669"/>
    <property type="project" value="UniProtKB-KW"/>
</dbReference>
<gene>
    <name evidence="11" type="ORF">ElyMa_003227300</name>
</gene>
<keyword evidence="5" id="KW-0238">DNA-binding</keyword>
<evidence type="ECO:0000313" key="12">
    <source>
        <dbReference type="Proteomes" id="UP000762676"/>
    </source>
</evidence>
<dbReference type="GO" id="GO:0043565">
    <property type="term" value="F:sequence-specific DNA binding"/>
    <property type="evidence" value="ECO:0007669"/>
    <property type="project" value="InterPro"/>
</dbReference>
<dbReference type="InterPro" id="IPR050200">
    <property type="entry name" value="Nuclear_hormone_rcpt_NR3"/>
</dbReference>
<keyword evidence="4" id="KW-0805">Transcription regulation</keyword>
<evidence type="ECO:0000313" key="11">
    <source>
        <dbReference type="EMBL" id="GFS16956.1"/>
    </source>
</evidence>
<organism evidence="11 12">
    <name type="scientific">Elysia marginata</name>
    <dbReference type="NCBI Taxonomy" id="1093978"/>
    <lineage>
        <taxon>Eukaryota</taxon>
        <taxon>Metazoa</taxon>
        <taxon>Spiralia</taxon>
        <taxon>Lophotrochozoa</taxon>
        <taxon>Mollusca</taxon>
        <taxon>Gastropoda</taxon>
        <taxon>Heterobranchia</taxon>
        <taxon>Euthyneura</taxon>
        <taxon>Panpulmonata</taxon>
        <taxon>Sacoglossa</taxon>
        <taxon>Placobranchoidea</taxon>
        <taxon>Plakobranchidae</taxon>
        <taxon>Elysia</taxon>
    </lineage>
</organism>
<keyword evidence="7" id="KW-0675">Receptor</keyword>
<comment type="caution">
    <text evidence="11">The sequence shown here is derived from an EMBL/GenBank/DDBJ whole genome shotgun (WGS) entry which is preliminary data.</text>
</comment>
<dbReference type="PANTHER" id="PTHR48092">
    <property type="entry name" value="KNIRPS-RELATED PROTEIN-RELATED"/>
    <property type="match status" value="1"/>
</dbReference>
<protein>
    <submittedName>
        <fullName evidence="11">Aggrecan core protein</fullName>
    </submittedName>
</protein>
<evidence type="ECO:0000256" key="7">
    <source>
        <dbReference type="ARBA" id="ARBA00023170"/>
    </source>
</evidence>
<evidence type="ECO:0000256" key="1">
    <source>
        <dbReference type="ARBA" id="ARBA00022723"/>
    </source>
</evidence>
<dbReference type="AlphaFoldDB" id="A0AAV4J8N1"/>
<feature type="compositionally biased region" description="Polar residues" evidence="9">
    <location>
        <begin position="150"/>
        <end position="173"/>
    </location>
</feature>